<evidence type="ECO:0000313" key="8">
    <source>
        <dbReference type="EMBL" id="CAJ0592757.1"/>
    </source>
</evidence>
<evidence type="ECO:0000256" key="1">
    <source>
        <dbReference type="ARBA" id="ARBA00008455"/>
    </source>
</evidence>
<protein>
    <recommendedName>
        <fullName evidence="7">Peptidase C1A papain C-terminal domain-containing protein</fullName>
    </recommendedName>
</protein>
<evidence type="ECO:0000256" key="3">
    <source>
        <dbReference type="ARBA" id="ARBA00022801"/>
    </source>
</evidence>
<feature type="transmembrane region" description="Helical" evidence="6">
    <location>
        <begin position="40"/>
        <end position="63"/>
    </location>
</feature>
<name>A0AA36DTL6_CYLNA</name>
<dbReference type="PANTHER" id="PTHR12411">
    <property type="entry name" value="CYSTEINE PROTEASE FAMILY C1-RELATED"/>
    <property type="match status" value="1"/>
</dbReference>
<dbReference type="Pfam" id="PF00112">
    <property type="entry name" value="Peptidase_C1"/>
    <property type="match status" value="2"/>
</dbReference>
<evidence type="ECO:0000256" key="4">
    <source>
        <dbReference type="ARBA" id="ARBA00022807"/>
    </source>
</evidence>
<dbReference type="InterPro" id="IPR038765">
    <property type="entry name" value="Papain-like_cys_pep_sf"/>
</dbReference>
<dbReference type="GO" id="GO:0006508">
    <property type="term" value="P:proteolysis"/>
    <property type="evidence" value="ECO:0007669"/>
    <property type="project" value="UniProtKB-KW"/>
</dbReference>
<dbReference type="PROSITE" id="PS00139">
    <property type="entry name" value="THIOL_PROTEASE_CYS"/>
    <property type="match status" value="1"/>
</dbReference>
<dbReference type="InterPro" id="IPR000169">
    <property type="entry name" value="Pept_cys_AS"/>
</dbReference>
<feature type="region of interest" description="Disordered" evidence="5">
    <location>
        <begin position="1"/>
        <end position="32"/>
    </location>
</feature>
<reference evidence="8" key="1">
    <citation type="submission" date="2023-07" db="EMBL/GenBank/DDBJ databases">
        <authorList>
            <consortium name="CYATHOMIX"/>
        </authorList>
    </citation>
    <scope>NUCLEOTIDE SEQUENCE</scope>
    <source>
        <strain evidence="8">N/A</strain>
    </source>
</reference>
<evidence type="ECO:0000259" key="7">
    <source>
        <dbReference type="SMART" id="SM00645"/>
    </source>
</evidence>
<keyword evidence="3" id="KW-0378">Hydrolase</keyword>
<dbReference type="AlphaFoldDB" id="A0AA36DTL6"/>
<organism evidence="8 9">
    <name type="scientific">Cylicocyclus nassatus</name>
    <name type="common">Nematode worm</name>
    <dbReference type="NCBI Taxonomy" id="53992"/>
    <lineage>
        <taxon>Eukaryota</taxon>
        <taxon>Metazoa</taxon>
        <taxon>Ecdysozoa</taxon>
        <taxon>Nematoda</taxon>
        <taxon>Chromadorea</taxon>
        <taxon>Rhabditida</taxon>
        <taxon>Rhabditina</taxon>
        <taxon>Rhabditomorpha</taxon>
        <taxon>Strongyloidea</taxon>
        <taxon>Strongylidae</taxon>
        <taxon>Cylicocyclus</taxon>
    </lineage>
</organism>
<dbReference type="GO" id="GO:0008234">
    <property type="term" value="F:cysteine-type peptidase activity"/>
    <property type="evidence" value="ECO:0007669"/>
    <property type="project" value="UniProtKB-KW"/>
</dbReference>
<keyword evidence="9" id="KW-1185">Reference proteome</keyword>
<dbReference type="Proteomes" id="UP001176961">
    <property type="component" value="Unassembled WGS sequence"/>
</dbReference>
<keyword evidence="6" id="KW-0472">Membrane</keyword>
<keyword evidence="6" id="KW-1133">Transmembrane helix</keyword>
<comment type="similarity">
    <text evidence="1">Belongs to the peptidase C1 family.</text>
</comment>
<dbReference type="EMBL" id="CATQJL010000112">
    <property type="protein sequence ID" value="CAJ0592757.1"/>
    <property type="molecule type" value="Genomic_DNA"/>
</dbReference>
<keyword evidence="2" id="KW-0645">Protease</keyword>
<proteinExistence type="inferred from homology"/>
<accession>A0AA36DTL6</accession>
<feature type="compositionally biased region" description="Basic and acidic residues" evidence="5">
    <location>
        <begin position="20"/>
        <end position="32"/>
    </location>
</feature>
<dbReference type="InterPro" id="IPR013128">
    <property type="entry name" value="Peptidase_C1A"/>
</dbReference>
<dbReference type="SUPFAM" id="SSF54001">
    <property type="entry name" value="Cysteine proteinases"/>
    <property type="match status" value="1"/>
</dbReference>
<dbReference type="Gene3D" id="3.90.70.10">
    <property type="entry name" value="Cysteine proteinases"/>
    <property type="match status" value="1"/>
</dbReference>
<keyword evidence="6" id="KW-0812">Transmembrane</keyword>
<evidence type="ECO:0000313" key="9">
    <source>
        <dbReference type="Proteomes" id="UP001176961"/>
    </source>
</evidence>
<evidence type="ECO:0000256" key="2">
    <source>
        <dbReference type="ARBA" id="ARBA00022670"/>
    </source>
</evidence>
<comment type="caution">
    <text evidence="8">The sequence shown here is derived from an EMBL/GenBank/DDBJ whole genome shotgun (WGS) entry which is preliminary data.</text>
</comment>
<keyword evidence="4" id="KW-0788">Thiol protease</keyword>
<sequence>MDDVRQRRKTQVDENQNDGMPEKERRIRGEDPTRSRNRCLLVSAIILTLIGIAILSVVAMMYLRAADNLEDYGSTDEYLRKLVRQINDNSSSTWKAKFNKFGVKDRSYGFKYTRNSTAVREVMVELEKFFKSDAMKQHLQELTDYPDSSLPTHFDARLKWPQCPSIARVPNQGGCGSCYAVAAAGVASDRACIQSNGTFRASLSDQDVLGCCEVCGNCYGGDPLKAMVYWVNQGMVTGGRDGCRPYTFDITCGAPCSPQTFFDAEKSRTCVKRCQNIYYQNRYDDDKHFASLAYSLYPRSMTISDADAPEVERAKVPTIIGHFNSTANPPLTLEQIRTIIKKELSLYGPTTMAFPVPEEFLHYYTGVFRPAEGFQNRIVYWHVVRLIGWGQEDDGSHYWIAINSFGEHWGDSGTFKINTDQMEHYGLEYETALV</sequence>
<dbReference type="SMART" id="SM00645">
    <property type="entry name" value="Pept_C1"/>
    <property type="match status" value="1"/>
</dbReference>
<gene>
    <name evidence="8" type="ORF">CYNAS_LOCUS4740</name>
</gene>
<evidence type="ECO:0000256" key="5">
    <source>
        <dbReference type="SAM" id="MobiDB-lite"/>
    </source>
</evidence>
<dbReference type="CDD" id="cd02620">
    <property type="entry name" value="Peptidase_C1A_CathepsinB"/>
    <property type="match status" value="1"/>
</dbReference>
<evidence type="ECO:0000256" key="6">
    <source>
        <dbReference type="SAM" id="Phobius"/>
    </source>
</evidence>
<dbReference type="InterPro" id="IPR000668">
    <property type="entry name" value="Peptidase_C1A_C"/>
</dbReference>
<feature type="domain" description="Peptidase C1A papain C-terminal" evidence="7">
    <location>
        <begin position="150"/>
        <end position="433"/>
    </location>
</feature>